<dbReference type="Pfam" id="PF00254">
    <property type="entry name" value="FKBP_C"/>
    <property type="match status" value="1"/>
</dbReference>
<dbReference type="OrthoDB" id="8615at2157"/>
<dbReference type="AlphaFoldDB" id="A0A554MWZ9"/>
<evidence type="ECO:0000256" key="7">
    <source>
        <dbReference type="SAM" id="MobiDB-lite"/>
    </source>
</evidence>
<feature type="region of interest" description="Disordered" evidence="7">
    <location>
        <begin position="215"/>
        <end position="254"/>
    </location>
</feature>
<dbReference type="EMBL" id="QMDX01000011">
    <property type="protein sequence ID" value="TSD09648.1"/>
    <property type="molecule type" value="Genomic_DNA"/>
</dbReference>
<dbReference type="InParanoid" id="A0A554MWZ9"/>
<gene>
    <name evidence="9" type="ORF">DP107_14830</name>
</gene>
<sequence>MSDESDETVEETGAETEAETPEDAAAEADIDADEASGEPAEGLQEGDFVRIDYTARTVEGDQLVDTTDPEVAEEEGVGDQGTFEPRVVVLGSGHLFESVEDAIIGHEVGESGSVVIGAEEAFGEYDEERVRTVSADKIDEDDRYPGARVQIDGEQGVLETIIGGRARVDFNHPLAGEEIEYDFEVLEAVTDELEQAQGLLGMFLDMELEMDLETDEVEETRVEQPDEDGEASETPQAGGEAVDADDDAEPETVTETVEKRTLYVESTPQLGMNQQWMMQKTQIAQEIIDKTDVDRLIVQDVLDGSGGMMGGMGGMMGGMGGGAPGGEDVDEADIEAALEEADIDADEIAEEIE</sequence>
<feature type="compositionally biased region" description="Acidic residues" evidence="7">
    <location>
        <begin position="1"/>
        <end position="36"/>
    </location>
</feature>
<organism evidence="9 10">
    <name type="scientific">Haloglomus irregulare</name>
    <dbReference type="NCBI Taxonomy" id="2234134"/>
    <lineage>
        <taxon>Archaea</taxon>
        <taxon>Methanobacteriati</taxon>
        <taxon>Methanobacteriota</taxon>
        <taxon>Stenosarchaea group</taxon>
        <taxon>Halobacteria</taxon>
        <taxon>Halobacteriales</taxon>
        <taxon>Natronomonadaceae</taxon>
        <taxon>Haloglomus</taxon>
    </lineage>
</organism>
<evidence type="ECO:0000256" key="4">
    <source>
        <dbReference type="ARBA" id="ARBA00023110"/>
    </source>
</evidence>
<dbReference type="GO" id="GO:0003755">
    <property type="term" value="F:peptidyl-prolyl cis-trans isomerase activity"/>
    <property type="evidence" value="ECO:0007669"/>
    <property type="project" value="UniProtKB-KW"/>
</dbReference>
<dbReference type="SUPFAM" id="SSF54534">
    <property type="entry name" value="FKBP-like"/>
    <property type="match status" value="1"/>
</dbReference>
<dbReference type="Proteomes" id="UP000319894">
    <property type="component" value="Unassembled WGS sequence"/>
</dbReference>
<keyword evidence="5 6" id="KW-0413">Isomerase</keyword>
<dbReference type="FunCoup" id="A0A554MWZ9">
    <property type="interactions" value="16"/>
</dbReference>
<dbReference type="EC" id="5.2.1.8" evidence="3 6"/>
<feature type="region of interest" description="Disordered" evidence="7">
    <location>
        <begin position="1"/>
        <end position="48"/>
    </location>
</feature>
<accession>A0A554MWZ9</accession>
<dbReference type="InterPro" id="IPR001179">
    <property type="entry name" value="PPIase_FKBP_dom"/>
</dbReference>
<evidence type="ECO:0000256" key="1">
    <source>
        <dbReference type="ARBA" id="ARBA00000971"/>
    </source>
</evidence>
<dbReference type="PROSITE" id="PS50059">
    <property type="entry name" value="FKBP_PPIASE"/>
    <property type="match status" value="1"/>
</dbReference>
<name>A0A554MWZ9_9EURY</name>
<evidence type="ECO:0000313" key="9">
    <source>
        <dbReference type="EMBL" id="TSD09648.1"/>
    </source>
</evidence>
<keyword evidence="4 6" id="KW-0697">Rotamase</keyword>
<evidence type="ECO:0000256" key="6">
    <source>
        <dbReference type="PROSITE-ProRule" id="PRU00277"/>
    </source>
</evidence>
<evidence type="ECO:0000313" key="10">
    <source>
        <dbReference type="Proteomes" id="UP000319894"/>
    </source>
</evidence>
<dbReference type="InterPro" id="IPR054016">
    <property type="entry name" value="FKBP26_IF"/>
</dbReference>
<keyword evidence="10" id="KW-1185">Reference proteome</keyword>
<dbReference type="PANTHER" id="PTHR47861">
    <property type="entry name" value="FKBP-TYPE PEPTIDYL-PROLYL CIS-TRANS ISOMERASE SLYD"/>
    <property type="match status" value="1"/>
</dbReference>
<dbReference type="PANTHER" id="PTHR47861:SF2">
    <property type="entry name" value="LONG-TYPE PEPTIDYL-PROLYL CIS-TRANS ISOMERASE"/>
    <property type="match status" value="1"/>
</dbReference>
<dbReference type="Gene3D" id="3.10.50.40">
    <property type="match status" value="1"/>
</dbReference>
<feature type="compositionally biased region" description="Acidic residues" evidence="7">
    <location>
        <begin position="67"/>
        <end position="77"/>
    </location>
</feature>
<comment type="similarity">
    <text evidence="2">Belongs to the FKBP-type PPIase family.</text>
</comment>
<evidence type="ECO:0000259" key="8">
    <source>
        <dbReference type="PROSITE" id="PS50059"/>
    </source>
</evidence>
<dbReference type="InterPro" id="IPR048261">
    <property type="entry name" value="SlpA/SlyD-like_ins_sf"/>
</dbReference>
<feature type="region of interest" description="Disordered" evidence="7">
    <location>
        <begin position="60"/>
        <end position="80"/>
    </location>
</feature>
<feature type="compositionally biased region" description="Acidic residues" evidence="7">
    <location>
        <begin position="242"/>
        <end position="252"/>
    </location>
</feature>
<evidence type="ECO:0000256" key="3">
    <source>
        <dbReference type="ARBA" id="ARBA00013194"/>
    </source>
</evidence>
<evidence type="ECO:0000256" key="2">
    <source>
        <dbReference type="ARBA" id="ARBA00006577"/>
    </source>
</evidence>
<evidence type="ECO:0000256" key="5">
    <source>
        <dbReference type="ARBA" id="ARBA00023235"/>
    </source>
</evidence>
<protein>
    <recommendedName>
        <fullName evidence="3 6">peptidylprolyl isomerase</fullName>
        <ecNumber evidence="3 6">5.2.1.8</ecNumber>
    </recommendedName>
</protein>
<proteinExistence type="inferred from homology"/>
<dbReference type="InterPro" id="IPR046357">
    <property type="entry name" value="PPIase_dom_sf"/>
</dbReference>
<comment type="caution">
    <text evidence="9">The sequence shown here is derived from an EMBL/GenBank/DDBJ whole genome shotgun (WGS) entry which is preliminary data.</text>
</comment>
<comment type="catalytic activity">
    <reaction evidence="1 6">
        <text>[protein]-peptidylproline (omega=180) = [protein]-peptidylproline (omega=0)</text>
        <dbReference type="Rhea" id="RHEA:16237"/>
        <dbReference type="Rhea" id="RHEA-COMP:10747"/>
        <dbReference type="Rhea" id="RHEA-COMP:10748"/>
        <dbReference type="ChEBI" id="CHEBI:83833"/>
        <dbReference type="ChEBI" id="CHEBI:83834"/>
        <dbReference type="EC" id="5.2.1.8"/>
    </reaction>
</comment>
<feature type="domain" description="PPIase FKBP-type" evidence="8">
    <location>
        <begin position="46"/>
        <end position="124"/>
    </location>
</feature>
<dbReference type="RefSeq" id="WP_144262933.1">
    <property type="nucleotide sequence ID" value="NZ_QMDX01000011.1"/>
</dbReference>
<dbReference type="Gene3D" id="2.40.10.330">
    <property type="match status" value="1"/>
</dbReference>
<dbReference type="Pfam" id="PF22199">
    <property type="entry name" value="FKBP26_IF"/>
    <property type="match status" value="1"/>
</dbReference>
<reference evidence="9 10" key="1">
    <citation type="submission" date="2018-06" db="EMBL/GenBank/DDBJ databases">
        <title>Natronomonas sp. F16-60 a new haloarchaeon isolated from a solar saltern of Isla Cristina, Huelva, Spain.</title>
        <authorList>
            <person name="Duran-Viseras A."/>
            <person name="Sanchez-Porro C."/>
            <person name="Ventosa A."/>
        </authorList>
    </citation>
    <scope>NUCLEOTIDE SEQUENCE [LARGE SCALE GENOMIC DNA]</scope>
    <source>
        <strain evidence="9 10">F16-60</strain>
    </source>
</reference>